<keyword evidence="8 10" id="KW-0472">Membrane</keyword>
<dbReference type="Proteomes" id="UP000716291">
    <property type="component" value="Unassembled WGS sequence"/>
</dbReference>
<keyword evidence="5 10" id="KW-0812">Transmembrane</keyword>
<sequence length="226" mass="25074">MKLTLAHITQNPIMMVSTALSIIGWFIAFVGTCIIGKAGVFWWIIVYELLLLIGILFSTYKQVFHHYQLVFLVFLSVSISLLTSAINGLLNSYSIGYQVAGSGSVILIVMQFFWVILFGSTEDSVVFQYIYSGQVPQTYDTSKESKLALASVPEEEPVNITSSPVIETTKIFAVALHPYQANPEDPNEISFNKGESLEILNRSGNWWQAKKNDGTIGIVPSNYFAA</sequence>
<dbReference type="Pfam" id="PF00018">
    <property type="entry name" value="SH3_1"/>
    <property type="match status" value="1"/>
</dbReference>
<organism evidence="12 13">
    <name type="scientific">Rhizopus oryzae</name>
    <name type="common">Mucormycosis agent</name>
    <name type="synonym">Rhizopus arrhizus var. delemar</name>
    <dbReference type="NCBI Taxonomy" id="64495"/>
    <lineage>
        <taxon>Eukaryota</taxon>
        <taxon>Fungi</taxon>
        <taxon>Fungi incertae sedis</taxon>
        <taxon>Mucoromycota</taxon>
        <taxon>Mucoromycotina</taxon>
        <taxon>Mucoromycetes</taxon>
        <taxon>Mucorales</taxon>
        <taxon>Mucorineae</taxon>
        <taxon>Rhizopodaceae</taxon>
        <taxon>Rhizopus</taxon>
    </lineage>
</organism>
<protein>
    <recommendedName>
        <fullName evidence="11">SH3 domain-containing protein</fullName>
    </recommendedName>
</protein>
<comment type="subcellular location">
    <subcellularLocation>
        <location evidence="1">Cell membrane</location>
        <topology evidence="1">Multi-pass membrane protein</topology>
    </subcellularLocation>
</comment>
<dbReference type="OrthoDB" id="5983572at2759"/>
<proteinExistence type="inferred from homology"/>
<dbReference type="GO" id="GO:0005886">
    <property type="term" value="C:plasma membrane"/>
    <property type="evidence" value="ECO:0007669"/>
    <property type="project" value="UniProtKB-SubCell"/>
</dbReference>
<evidence type="ECO:0000256" key="6">
    <source>
        <dbReference type="ARBA" id="ARBA00022989"/>
    </source>
</evidence>
<keyword evidence="6 10" id="KW-1133">Transmembrane helix</keyword>
<gene>
    <name evidence="12" type="ORF">G6F64_007685</name>
</gene>
<evidence type="ECO:0000256" key="9">
    <source>
        <dbReference type="PROSITE-ProRule" id="PRU00192"/>
    </source>
</evidence>
<comment type="similarity">
    <text evidence="2">Belongs to the SHO1 family.</text>
</comment>
<keyword evidence="13" id="KW-1185">Reference proteome</keyword>
<dbReference type="CDD" id="cd11855">
    <property type="entry name" value="SH3_Sho1p"/>
    <property type="match status" value="1"/>
</dbReference>
<keyword evidence="4" id="KW-1003">Cell membrane</keyword>
<evidence type="ECO:0000256" key="1">
    <source>
        <dbReference type="ARBA" id="ARBA00004651"/>
    </source>
</evidence>
<feature type="transmembrane region" description="Helical" evidence="10">
    <location>
        <begin position="12"/>
        <end position="34"/>
    </location>
</feature>
<evidence type="ECO:0000256" key="5">
    <source>
        <dbReference type="ARBA" id="ARBA00022692"/>
    </source>
</evidence>
<keyword evidence="7" id="KW-0346">Stress response</keyword>
<evidence type="ECO:0000256" key="3">
    <source>
        <dbReference type="ARBA" id="ARBA00022443"/>
    </source>
</evidence>
<evidence type="ECO:0000256" key="4">
    <source>
        <dbReference type="ARBA" id="ARBA00022475"/>
    </source>
</evidence>
<dbReference type="Gene3D" id="2.30.30.40">
    <property type="entry name" value="SH3 Domains"/>
    <property type="match status" value="1"/>
</dbReference>
<dbReference type="AlphaFoldDB" id="A0A9P7BQD3"/>
<reference evidence="12" key="1">
    <citation type="journal article" date="2020" name="Microb. Genom.">
        <title>Genetic diversity of clinical and environmental Mucorales isolates obtained from an investigation of mucormycosis cases among solid organ transplant recipients.</title>
        <authorList>
            <person name="Nguyen M.H."/>
            <person name="Kaul D."/>
            <person name="Muto C."/>
            <person name="Cheng S.J."/>
            <person name="Richter R.A."/>
            <person name="Bruno V.M."/>
            <person name="Liu G."/>
            <person name="Beyhan S."/>
            <person name="Sundermann A.J."/>
            <person name="Mounaud S."/>
            <person name="Pasculle A.W."/>
            <person name="Nierman W.C."/>
            <person name="Driscoll E."/>
            <person name="Cumbie R."/>
            <person name="Clancy C.J."/>
            <person name="Dupont C.L."/>
        </authorList>
    </citation>
    <scope>NUCLEOTIDE SEQUENCE</scope>
    <source>
        <strain evidence="12">GL11</strain>
    </source>
</reference>
<accession>A0A9P7BQD3</accession>
<name>A0A9P7BQD3_RHIOR</name>
<evidence type="ECO:0000256" key="10">
    <source>
        <dbReference type="SAM" id="Phobius"/>
    </source>
</evidence>
<feature type="transmembrane region" description="Helical" evidence="10">
    <location>
        <begin position="40"/>
        <end position="57"/>
    </location>
</feature>
<dbReference type="SMART" id="SM00326">
    <property type="entry name" value="SH3"/>
    <property type="match status" value="1"/>
</dbReference>
<evidence type="ECO:0000313" key="13">
    <source>
        <dbReference type="Proteomes" id="UP000716291"/>
    </source>
</evidence>
<evidence type="ECO:0000256" key="8">
    <source>
        <dbReference type="ARBA" id="ARBA00023136"/>
    </source>
</evidence>
<dbReference type="InterPro" id="IPR035522">
    <property type="entry name" value="Sho1_SH3"/>
</dbReference>
<dbReference type="EMBL" id="JAANQT010001156">
    <property type="protein sequence ID" value="KAG1306330.1"/>
    <property type="molecule type" value="Genomic_DNA"/>
</dbReference>
<dbReference type="PROSITE" id="PS50002">
    <property type="entry name" value="SH3"/>
    <property type="match status" value="1"/>
</dbReference>
<comment type="caution">
    <text evidence="12">The sequence shown here is derived from an EMBL/GenBank/DDBJ whole genome shotgun (WGS) entry which is preliminary data.</text>
</comment>
<evidence type="ECO:0000313" key="12">
    <source>
        <dbReference type="EMBL" id="KAG1306330.1"/>
    </source>
</evidence>
<keyword evidence="3 9" id="KW-0728">SH3 domain</keyword>
<feature type="transmembrane region" description="Helical" evidence="10">
    <location>
        <begin position="95"/>
        <end position="118"/>
    </location>
</feature>
<evidence type="ECO:0000259" key="11">
    <source>
        <dbReference type="PROSITE" id="PS50002"/>
    </source>
</evidence>
<evidence type="ECO:0000256" key="2">
    <source>
        <dbReference type="ARBA" id="ARBA00009739"/>
    </source>
</evidence>
<evidence type="ECO:0000256" key="7">
    <source>
        <dbReference type="ARBA" id="ARBA00023016"/>
    </source>
</evidence>
<dbReference type="InterPro" id="IPR036028">
    <property type="entry name" value="SH3-like_dom_sf"/>
</dbReference>
<feature type="domain" description="SH3" evidence="11">
    <location>
        <begin position="168"/>
        <end position="226"/>
    </location>
</feature>
<dbReference type="SUPFAM" id="SSF50044">
    <property type="entry name" value="SH3-domain"/>
    <property type="match status" value="1"/>
</dbReference>
<dbReference type="PRINTS" id="PR00452">
    <property type="entry name" value="SH3DOMAIN"/>
</dbReference>
<dbReference type="InterPro" id="IPR001452">
    <property type="entry name" value="SH3_domain"/>
</dbReference>
<feature type="transmembrane region" description="Helical" evidence="10">
    <location>
        <begin position="69"/>
        <end position="89"/>
    </location>
</feature>